<dbReference type="CDD" id="cd10527">
    <property type="entry name" value="SET_LSMT"/>
    <property type="match status" value="1"/>
</dbReference>
<dbReference type="GO" id="GO:0016279">
    <property type="term" value="F:protein-lysine N-methyltransferase activity"/>
    <property type="evidence" value="ECO:0007669"/>
    <property type="project" value="TreeGrafter"/>
</dbReference>
<evidence type="ECO:0000256" key="1">
    <source>
        <dbReference type="SAM" id="MobiDB-lite"/>
    </source>
</evidence>
<evidence type="ECO:0000313" key="2">
    <source>
        <dbReference type="EMBL" id="KAG7361540.1"/>
    </source>
</evidence>
<reference evidence="2" key="1">
    <citation type="journal article" date="2021" name="Sci. Rep.">
        <title>Diploid genomic architecture of Nitzschia inconspicua, an elite biomass production diatom.</title>
        <authorList>
            <person name="Oliver A."/>
            <person name="Podell S."/>
            <person name="Pinowska A."/>
            <person name="Traller J.C."/>
            <person name="Smith S.R."/>
            <person name="McClure R."/>
            <person name="Beliaev A."/>
            <person name="Bohutskyi P."/>
            <person name="Hill E.A."/>
            <person name="Rabines A."/>
            <person name="Zheng H."/>
            <person name="Allen L.Z."/>
            <person name="Kuo A."/>
            <person name="Grigoriev I.V."/>
            <person name="Allen A.E."/>
            <person name="Hazlebeck D."/>
            <person name="Allen E.E."/>
        </authorList>
    </citation>
    <scope>NUCLEOTIDE SEQUENCE</scope>
    <source>
        <strain evidence="2">Hildebrandi</strain>
    </source>
</reference>
<dbReference type="Proteomes" id="UP000693970">
    <property type="component" value="Unassembled WGS sequence"/>
</dbReference>
<accession>A0A9K3PVY7</accession>
<dbReference type="PANTHER" id="PTHR13271">
    <property type="entry name" value="UNCHARACTERIZED PUTATIVE METHYLTRANSFERASE"/>
    <property type="match status" value="1"/>
</dbReference>
<reference evidence="2" key="2">
    <citation type="submission" date="2021-04" db="EMBL/GenBank/DDBJ databases">
        <authorList>
            <person name="Podell S."/>
        </authorList>
    </citation>
    <scope>NUCLEOTIDE SEQUENCE</scope>
    <source>
        <strain evidence="2">Hildebrandi</strain>
    </source>
</reference>
<dbReference type="AlphaFoldDB" id="A0A9K3PVY7"/>
<organism evidence="2 3">
    <name type="scientific">Nitzschia inconspicua</name>
    <dbReference type="NCBI Taxonomy" id="303405"/>
    <lineage>
        <taxon>Eukaryota</taxon>
        <taxon>Sar</taxon>
        <taxon>Stramenopiles</taxon>
        <taxon>Ochrophyta</taxon>
        <taxon>Bacillariophyta</taxon>
        <taxon>Bacillariophyceae</taxon>
        <taxon>Bacillariophycidae</taxon>
        <taxon>Bacillariales</taxon>
        <taxon>Bacillariaceae</taxon>
        <taxon>Nitzschia</taxon>
    </lineage>
</organism>
<dbReference type="EMBL" id="JAGRRH010000013">
    <property type="protein sequence ID" value="KAG7361540.1"/>
    <property type="molecule type" value="Genomic_DNA"/>
</dbReference>
<dbReference type="OrthoDB" id="441812at2759"/>
<keyword evidence="3" id="KW-1185">Reference proteome</keyword>
<dbReference type="PANTHER" id="PTHR13271:SF137">
    <property type="entry name" value="SET DOMAIN-CONTAINING PROTEIN"/>
    <property type="match status" value="1"/>
</dbReference>
<evidence type="ECO:0000313" key="3">
    <source>
        <dbReference type="Proteomes" id="UP000693970"/>
    </source>
</evidence>
<evidence type="ECO:0008006" key="4">
    <source>
        <dbReference type="Google" id="ProtNLM"/>
    </source>
</evidence>
<gene>
    <name evidence="2" type="ORF">IV203_036641</name>
</gene>
<sequence length="660" mass="75473">MDEISALVSTSYRRRQPSGTLHGQRCLPFLWKPIKTIGTTQRRRQQQHPLLWASSNSFSTSDNIFNENSERKQIPIQRRHRDMEPLSTWALDWGVVLADGLQLTEDSVGDWTLTITEPFEQGSPLLTVPSHVILTSDIQDDAYLPYYDENDMRTVYTWMAIEMGEKQPTFQQNYLPEFILIFKVMREVYLGKNSRWYAWWQSLPQTFATGLYLDDIERKFVDCMAGEFLYTQDLQHKAFVGLMRRLLNAQESRKIIPDGMYTWLRQSQHLIDGNGQNLFESLVKWAFTVVFTRSWRSADRQHAQIVPLGDLANHDSQLANLRPLFRPVDGAFQFYLTRDLMNVSELLPGKLYLSYGQSYCPARYLVLFGFCDVSAPYVDAHIDFLEDEEDIANKDLEEDGNLWPMKYLDQTCLVISTKSGAISEEVWIAFLYKVLREKDPEELSMLRKSFESGHLAPTVDGDEMVAKLLEKWELTLTNEVRAHYQRLLETDFAPIIVTEQDLLEHPNLSMIVSYNLFMRECFIGVLQHLSEISDPAIPMQDMSTSFLSASFSSQYTANASTISGPQQQSTKSSVSNNTPDTTMDSYAQAFSRLKLNEKARIQTPVQPFTTTISSAGQSRDDTGETARTENFISTKTTATSDSDTSMDAYIRAINNSNGTA</sequence>
<proteinExistence type="predicted"/>
<comment type="caution">
    <text evidence="2">The sequence shown here is derived from an EMBL/GenBank/DDBJ whole genome shotgun (WGS) entry which is preliminary data.</text>
</comment>
<feature type="region of interest" description="Disordered" evidence="1">
    <location>
        <begin position="559"/>
        <end position="581"/>
    </location>
</feature>
<protein>
    <recommendedName>
        <fullName evidence="4">Rubisco LSMT substrate-binding domain-containing protein</fullName>
    </recommendedName>
</protein>
<name>A0A9K3PVY7_9STRA</name>
<dbReference type="InterPro" id="IPR050600">
    <property type="entry name" value="SETD3_SETD6_MTase"/>
</dbReference>